<sequence>MASIDIEDVLSQLTTFEKSKLISGTDFWHTYPVRRLGVPSVRLSDGPNGVRGTRFFNGVPAACFPCGTALGATWNMELLADAGHLMGVEGKAKGAHVILGPTVNMQRSPLGGRGFESFSEDPILSGKSAAAIINGIQSENVIATIKHFVGNDQEDERFAVNAVISERALREIYLLPFQIAIKESKPDALMTAYNKVNGIHVSDSPLFLQEILRHEWAYKGLIMSDWFGVYSTADSVNAGVDLEMPGGSGFRGGLIQRSLEANTITRHTLDDRVRNVLTLVDKAAASGIAEFATETTNNTPETSALLRQLAAESIVVLKNESGVLPLSKDKTTAVIGPIAKIATFCGGGSASLLPYYAISPYDGIKAKVTKSLTYVEGCSASKMKPTLGRLCETSSGMPGVTFRAYLEPSSNASRSFFDEIELPDTDIKLMDYSHPALDGKSVFYADVIGHYTPDMSGVYEFGLTVYGTAKLFVDGKLVVDNETVQRKGESFFNFGTIEETGKIDLKGGKTYEVKVEFGSSSTSKLENSGPLLPSGGVRIGVAKVIETHVEIQKAVEAAKLADQVILNIGLGSDWESEGYDRKHMKLPGATDLLVEAVLDANPNTVVVLQSGTPVEMPWIANAKAVVQAWYGGNEAGNGIADVLFGDFNPSGRLPLSFPIKVQDNPAYLNYRSERGRTLYGEDIYIGYRYYEAVEKEVLFPFGHGLSYSTFKFSDLAIKVDPAAATVTINTTVTNFSGPAGSEVVQVYVHQHNPSISRPPKELKAFSKVALAPGESRTVEFVLEIKRATSFWDEIEKAWISEKDTYDILVGSSSADIRLTTQFETEKTIWWNGL</sequence>
<dbReference type="EMBL" id="MU971342">
    <property type="protein sequence ID" value="KAK9240054.1"/>
    <property type="molecule type" value="Genomic_DNA"/>
</dbReference>
<keyword evidence="2" id="KW-1185">Reference proteome</keyword>
<name>A0ACC3T8F7_LIPKO</name>
<protein>
    <submittedName>
        <fullName evidence="1">Glycoside hydrolase superfamily</fullName>
    </submittedName>
</protein>
<dbReference type="Proteomes" id="UP001433508">
    <property type="component" value="Unassembled WGS sequence"/>
</dbReference>
<evidence type="ECO:0000313" key="1">
    <source>
        <dbReference type="EMBL" id="KAK9240054.1"/>
    </source>
</evidence>
<gene>
    <name evidence="1" type="ORF">V1525DRAFT_354957</name>
</gene>
<evidence type="ECO:0000313" key="2">
    <source>
        <dbReference type="Proteomes" id="UP001433508"/>
    </source>
</evidence>
<organism evidence="1 2">
    <name type="scientific">Lipomyces kononenkoae</name>
    <name type="common">Yeast</name>
    <dbReference type="NCBI Taxonomy" id="34357"/>
    <lineage>
        <taxon>Eukaryota</taxon>
        <taxon>Fungi</taxon>
        <taxon>Dikarya</taxon>
        <taxon>Ascomycota</taxon>
        <taxon>Saccharomycotina</taxon>
        <taxon>Lipomycetes</taxon>
        <taxon>Lipomycetales</taxon>
        <taxon>Lipomycetaceae</taxon>
        <taxon>Lipomyces</taxon>
    </lineage>
</organism>
<proteinExistence type="predicted"/>
<reference evidence="2" key="1">
    <citation type="journal article" date="2024" name="Front. Bioeng. Biotechnol.">
        <title>Genome-scale model development and genomic sequencing of the oleaginous clade Lipomyces.</title>
        <authorList>
            <person name="Czajka J.J."/>
            <person name="Han Y."/>
            <person name="Kim J."/>
            <person name="Mondo S.J."/>
            <person name="Hofstad B.A."/>
            <person name="Robles A."/>
            <person name="Haridas S."/>
            <person name="Riley R."/>
            <person name="LaButti K."/>
            <person name="Pangilinan J."/>
            <person name="Andreopoulos W."/>
            <person name="Lipzen A."/>
            <person name="Yan J."/>
            <person name="Wang M."/>
            <person name="Ng V."/>
            <person name="Grigoriev I.V."/>
            <person name="Spatafora J.W."/>
            <person name="Magnuson J.K."/>
            <person name="Baker S.E."/>
            <person name="Pomraning K.R."/>
        </authorList>
    </citation>
    <scope>NUCLEOTIDE SEQUENCE [LARGE SCALE GENOMIC DNA]</scope>
    <source>
        <strain evidence="2">CBS 7786</strain>
    </source>
</reference>
<comment type="caution">
    <text evidence="1">The sequence shown here is derived from an EMBL/GenBank/DDBJ whole genome shotgun (WGS) entry which is preliminary data.</text>
</comment>
<keyword evidence="1" id="KW-0378">Hydrolase</keyword>
<accession>A0ACC3T8F7</accession>